<keyword evidence="4" id="KW-0762">Sugar transport</keyword>
<dbReference type="STRING" id="105785.A0A2J7RJ83"/>
<gene>
    <name evidence="10" type="ORF">B7P43_G15378</name>
</gene>
<comment type="subcellular location">
    <subcellularLocation>
        <location evidence="1">Cell membrane</location>
        <topology evidence="1">Multi-pass membrane protein</topology>
    </subcellularLocation>
</comment>
<dbReference type="InterPro" id="IPR005828">
    <property type="entry name" value="MFS_sugar_transport-like"/>
</dbReference>
<feature type="transmembrane region" description="Helical" evidence="8">
    <location>
        <begin position="310"/>
        <end position="333"/>
    </location>
</feature>
<keyword evidence="2" id="KW-0813">Transport</keyword>
<feature type="transmembrane region" description="Helical" evidence="8">
    <location>
        <begin position="245"/>
        <end position="264"/>
    </location>
</feature>
<evidence type="ECO:0000259" key="9">
    <source>
        <dbReference type="PROSITE" id="PS50850"/>
    </source>
</evidence>
<reference evidence="10 11" key="1">
    <citation type="submission" date="2017-12" db="EMBL/GenBank/DDBJ databases">
        <title>Hemimetabolous genomes reveal molecular basis of termite eusociality.</title>
        <authorList>
            <person name="Harrison M.C."/>
            <person name="Jongepier E."/>
            <person name="Robertson H.M."/>
            <person name="Arning N."/>
            <person name="Bitard-Feildel T."/>
            <person name="Chao H."/>
            <person name="Childers C.P."/>
            <person name="Dinh H."/>
            <person name="Doddapaneni H."/>
            <person name="Dugan S."/>
            <person name="Gowin J."/>
            <person name="Greiner C."/>
            <person name="Han Y."/>
            <person name="Hu H."/>
            <person name="Hughes D.S.T."/>
            <person name="Huylmans A.-K."/>
            <person name="Kemena C."/>
            <person name="Kremer L.P.M."/>
            <person name="Lee S.L."/>
            <person name="Lopez-Ezquerra A."/>
            <person name="Mallet L."/>
            <person name="Monroy-Kuhn J.M."/>
            <person name="Moser A."/>
            <person name="Murali S.C."/>
            <person name="Muzny D.M."/>
            <person name="Otani S."/>
            <person name="Piulachs M.-D."/>
            <person name="Poelchau M."/>
            <person name="Qu J."/>
            <person name="Schaub F."/>
            <person name="Wada-Katsumata A."/>
            <person name="Worley K.C."/>
            <person name="Xie Q."/>
            <person name="Ylla G."/>
            <person name="Poulsen M."/>
            <person name="Gibbs R.A."/>
            <person name="Schal C."/>
            <person name="Richards S."/>
            <person name="Belles X."/>
            <person name="Korb J."/>
            <person name="Bornberg-Bauer E."/>
        </authorList>
    </citation>
    <scope>NUCLEOTIDE SEQUENCE [LARGE SCALE GENOMIC DNA]</scope>
    <source>
        <tissue evidence="10">Whole body</tissue>
    </source>
</reference>
<evidence type="ECO:0000256" key="4">
    <source>
        <dbReference type="ARBA" id="ARBA00022597"/>
    </source>
</evidence>
<keyword evidence="3" id="KW-1003">Cell membrane</keyword>
<dbReference type="InterPro" id="IPR005829">
    <property type="entry name" value="Sugar_transporter_CS"/>
</dbReference>
<feature type="transmembrane region" description="Helical" evidence="8">
    <location>
        <begin position="372"/>
        <end position="394"/>
    </location>
</feature>
<dbReference type="Proteomes" id="UP000235965">
    <property type="component" value="Unassembled WGS sequence"/>
</dbReference>
<sequence length="425" mass="46842">PVGSIASGFLVTWLGRKRSLMLITLPYLLSCVLVSTAPSVSVLFIANVVVGMTVGLTEAPLNSYFGEICEPEFRSVLAGSASLYYQFGMFLVFLLGSFMHWRTTAAVSTVMPILTLLLLIPVPESPIWLIEQGRRKDAEAALCWLRGWVHPSVVEKELEELVTYHRTATMKPADYTKACEKSKHVSKWSKFVASLKLLLEPETLRPLILVFAIFLFSGMGGMMSIKPFMVEVLQRFQSPLDPKWSSVVVAASGFVGSTFLIASVRGLGKRILGLSTTAACAVSCLLLGLYASLVIRPVSDAGESSNPVRWIPIVLFALLSFASTAQCQLPWLLVAECFPFRTRGVAGGLSAASMYLVAFFASKTYLSTEKSLHLHGTFWFFGVINCICLVYLYFQLPETEGKSLQEIESLFARKRRRNLSDESLG</sequence>
<keyword evidence="5 8" id="KW-0812">Transmembrane</keyword>
<dbReference type="AlphaFoldDB" id="A0A2J7RJ83"/>
<feature type="domain" description="Major facilitator superfamily (MFS) profile" evidence="9">
    <location>
        <begin position="1"/>
        <end position="400"/>
    </location>
</feature>
<dbReference type="InterPro" id="IPR050549">
    <property type="entry name" value="MFS_Trehalose_Transporter"/>
</dbReference>
<dbReference type="Pfam" id="PF00083">
    <property type="entry name" value="Sugar_tr"/>
    <property type="match status" value="1"/>
</dbReference>
<feature type="transmembrane region" description="Helical" evidence="8">
    <location>
        <begin position="20"/>
        <end position="46"/>
    </location>
</feature>
<dbReference type="PANTHER" id="PTHR48021">
    <property type="match status" value="1"/>
</dbReference>
<feature type="transmembrane region" description="Helical" evidence="8">
    <location>
        <begin position="206"/>
        <end position="225"/>
    </location>
</feature>
<feature type="transmembrane region" description="Helical" evidence="8">
    <location>
        <begin position="271"/>
        <end position="290"/>
    </location>
</feature>
<evidence type="ECO:0000313" key="11">
    <source>
        <dbReference type="Proteomes" id="UP000235965"/>
    </source>
</evidence>
<dbReference type="InParanoid" id="A0A2J7RJ83"/>
<dbReference type="Gene3D" id="1.20.1250.20">
    <property type="entry name" value="MFS general substrate transporter like domains"/>
    <property type="match status" value="1"/>
</dbReference>
<feature type="transmembrane region" description="Helical" evidence="8">
    <location>
        <begin position="345"/>
        <end position="366"/>
    </location>
</feature>
<dbReference type="PROSITE" id="PS00217">
    <property type="entry name" value="SUGAR_TRANSPORT_2"/>
    <property type="match status" value="1"/>
</dbReference>
<accession>A0A2J7RJ83</accession>
<evidence type="ECO:0000313" key="10">
    <source>
        <dbReference type="EMBL" id="PNF40881.1"/>
    </source>
</evidence>
<dbReference type="InterPro" id="IPR020846">
    <property type="entry name" value="MFS_dom"/>
</dbReference>
<dbReference type="GO" id="GO:0005886">
    <property type="term" value="C:plasma membrane"/>
    <property type="evidence" value="ECO:0007669"/>
    <property type="project" value="UniProtKB-SubCell"/>
</dbReference>
<dbReference type="SUPFAM" id="SSF103473">
    <property type="entry name" value="MFS general substrate transporter"/>
    <property type="match status" value="1"/>
</dbReference>
<evidence type="ECO:0000256" key="1">
    <source>
        <dbReference type="ARBA" id="ARBA00004651"/>
    </source>
</evidence>
<keyword evidence="11" id="KW-1185">Reference proteome</keyword>
<feature type="transmembrane region" description="Helical" evidence="8">
    <location>
        <begin position="83"/>
        <end position="101"/>
    </location>
</feature>
<name>A0A2J7RJ83_9NEOP</name>
<dbReference type="OrthoDB" id="6133115at2759"/>
<organism evidence="10 11">
    <name type="scientific">Cryptotermes secundus</name>
    <dbReference type="NCBI Taxonomy" id="105785"/>
    <lineage>
        <taxon>Eukaryota</taxon>
        <taxon>Metazoa</taxon>
        <taxon>Ecdysozoa</taxon>
        <taxon>Arthropoda</taxon>
        <taxon>Hexapoda</taxon>
        <taxon>Insecta</taxon>
        <taxon>Pterygota</taxon>
        <taxon>Neoptera</taxon>
        <taxon>Polyneoptera</taxon>
        <taxon>Dictyoptera</taxon>
        <taxon>Blattodea</taxon>
        <taxon>Blattoidea</taxon>
        <taxon>Termitoidae</taxon>
        <taxon>Kalotermitidae</taxon>
        <taxon>Cryptotermitinae</taxon>
        <taxon>Cryptotermes</taxon>
    </lineage>
</organism>
<dbReference type="PANTHER" id="PTHR48021:SF39">
    <property type="entry name" value="MAJOR FACILITATOR SUPERFAMILY (MFS) PROFILE DOMAIN-CONTAINING PROTEIN"/>
    <property type="match status" value="1"/>
</dbReference>
<evidence type="ECO:0000256" key="5">
    <source>
        <dbReference type="ARBA" id="ARBA00022692"/>
    </source>
</evidence>
<evidence type="ECO:0000256" key="8">
    <source>
        <dbReference type="SAM" id="Phobius"/>
    </source>
</evidence>
<dbReference type="GO" id="GO:0022857">
    <property type="term" value="F:transmembrane transporter activity"/>
    <property type="evidence" value="ECO:0007669"/>
    <property type="project" value="InterPro"/>
</dbReference>
<feature type="non-terminal residue" evidence="10">
    <location>
        <position position="1"/>
    </location>
</feature>
<dbReference type="EMBL" id="NEVH01002996">
    <property type="protein sequence ID" value="PNF40881.1"/>
    <property type="molecule type" value="Genomic_DNA"/>
</dbReference>
<evidence type="ECO:0000256" key="2">
    <source>
        <dbReference type="ARBA" id="ARBA00022448"/>
    </source>
</evidence>
<dbReference type="InterPro" id="IPR036259">
    <property type="entry name" value="MFS_trans_sf"/>
</dbReference>
<dbReference type="PROSITE" id="PS50850">
    <property type="entry name" value="MFS"/>
    <property type="match status" value="1"/>
</dbReference>
<evidence type="ECO:0000256" key="3">
    <source>
        <dbReference type="ARBA" id="ARBA00022475"/>
    </source>
</evidence>
<comment type="caution">
    <text evidence="10">The sequence shown here is derived from an EMBL/GenBank/DDBJ whole genome shotgun (WGS) entry which is preliminary data.</text>
</comment>
<evidence type="ECO:0000256" key="6">
    <source>
        <dbReference type="ARBA" id="ARBA00022989"/>
    </source>
</evidence>
<evidence type="ECO:0000256" key="7">
    <source>
        <dbReference type="ARBA" id="ARBA00023136"/>
    </source>
</evidence>
<keyword evidence="7 8" id="KW-0472">Membrane</keyword>
<proteinExistence type="predicted"/>
<dbReference type="FunFam" id="1.20.1250.20:FF:000218">
    <property type="entry name" value="facilitated trehalose transporter Tret1"/>
    <property type="match status" value="1"/>
</dbReference>
<keyword evidence="6 8" id="KW-1133">Transmembrane helix</keyword>
<protein>
    <recommendedName>
        <fullName evidence="9">Major facilitator superfamily (MFS) profile domain-containing protein</fullName>
    </recommendedName>
</protein>